<dbReference type="SUPFAM" id="SSF49764">
    <property type="entry name" value="HSP20-like chaperones"/>
    <property type="match status" value="1"/>
</dbReference>
<keyword evidence="5" id="KW-1185">Reference proteome</keyword>
<protein>
    <recommendedName>
        <fullName evidence="3">SHSP domain-containing protein</fullName>
    </recommendedName>
</protein>
<accession>A0A9J6BT98</accession>
<evidence type="ECO:0000313" key="5">
    <source>
        <dbReference type="Proteomes" id="UP001107558"/>
    </source>
</evidence>
<dbReference type="CDD" id="cd06526">
    <property type="entry name" value="metazoan_ACD"/>
    <property type="match status" value="1"/>
</dbReference>
<feature type="domain" description="SHSP" evidence="3">
    <location>
        <begin position="34"/>
        <end position="140"/>
    </location>
</feature>
<dbReference type="Gene3D" id="2.60.40.790">
    <property type="match status" value="1"/>
</dbReference>
<evidence type="ECO:0000256" key="2">
    <source>
        <dbReference type="RuleBase" id="RU003616"/>
    </source>
</evidence>
<dbReference type="GO" id="GO:0005737">
    <property type="term" value="C:cytoplasm"/>
    <property type="evidence" value="ECO:0007669"/>
    <property type="project" value="TreeGrafter"/>
</dbReference>
<organism evidence="4 5">
    <name type="scientific">Polypedilum vanderplanki</name>
    <name type="common">Sleeping chironomid midge</name>
    <dbReference type="NCBI Taxonomy" id="319348"/>
    <lineage>
        <taxon>Eukaryota</taxon>
        <taxon>Metazoa</taxon>
        <taxon>Ecdysozoa</taxon>
        <taxon>Arthropoda</taxon>
        <taxon>Hexapoda</taxon>
        <taxon>Insecta</taxon>
        <taxon>Pterygota</taxon>
        <taxon>Neoptera</taxon>
        <taxon>Endopterygota</taxon>
        <taxon>Diptera</taxon>
        <taxon>Nematocera</taxon>
        <taxon>Chironomoidea</taxon>
        <taxon>Chironomidae</taxon>
        <taxon>Chironominae</taxon>
        <taxon>Polypedilum</taxon>
        <taxon>Polypedilum</taxon>
    </lineage>
</organism>
<dbReference type="GO" id="GO:0042026">
    <property type="term" value="P:protein refolding"/>
    <property type="evidence" value="ECO:0007669"/>
    <property type="project" value="TreeGrafter"/>
</dbReference>
<dbReference type="Proteomes" id="UP001107558">
    <property type="component" value="Chromosome 3"/>
</dbReference>
<name>A0A9J6BT98_POLVA</name>
<evidence type="ECO:0000256" key="1">
    <source>
        <dbReference type="PROSITE-ProRule" id="PRU00285"/>
    </source>
</evidence>
<dbReference type="InterPro" id="IPR008978">
    <property type="entry name" value="HSP20-like_chaperone"/>
</dbReference>
<dbReference type="InterPro" id="IPR002068">
    <property type="entry name" value="A-crystallin/Hsp20_dom"/>
</dbReference>
<dbReference type="PROSITE" id="PS01031">
    <property type="entry name" value="SHSP"/>
    <property type="match status" value="1"/>
</dbReference>
<evidence type="ECO:0000259" key="3">
    <source>
        <dbReference type="PROSITE" id="PS01031"/>
    </source>
</evidence>
<dbReference type="PANTHER" id="PTHR45640">
    <property type="entry name" value="HEAT SHOCK PROTEIN HSP-12.2-RELATED"/>
    <property type="match status" value="1"/>
</dbReference>
<reference evidence="4" key="1">
    <citation type="submission" date="2021-03" db="EMBL/GenBank/DDBJ databases">
        <title>Chromosome level genome of the anhydrobiotic midge Polypedilum vanderplanki.</title>
        <authorList>
            <person name="Yoshida Y."/>
            <person name="Kikawada T."/>
            <person name="Gusev O."/>
        </authorList>
    </citation>
    <scope>NUCLEOTIDE SEQUENCE</scope>
    <source>
        <strain evidence="4">NIAS01</strain>
        <tissue evidence="4">Whole body or cell culture</tissue>
    </source>
</reference>
<dbReference type="GO" id="GO:0005634">
    <property type="term" value="C:nucleus"/>
    <property type="evidence" value="ECO:0007669"/>
    <property type="project" value="TreeGrafter"/>
</dbReference>
<dbReference type="EMBL" id="JADBJN010000003">
    <property type="protein sequence ID" value="KAG5672805.1"/>
    <property type="molecule type" value="Genomic_DNA"/>
</dbReference>
<dbReference type="GO" id="GO:0051082">
    <property type="term" value="F:unfolded protein binding"/>
    <property type="evidence" value="ECO:0007669"/>
    <property type="project" value="TreeGrafter"/>
</dbReference>
<gene>
    <name evidence="4" type="ORF">PVAND_002897</name>
</gene>
<dbReference type="InterPro" id="IPR001436">
    <property type="entry name" value="Alpha-crystallin/sHSP_animal"/>
</dbReference>
<sequence>MDTSKSSQTRSFSPLKSPILQRHLRENIDINYPEQFITRKPTAKRLLIEKDGSFRCAVDVQDFTREEVSVSTIGHTLLIKAAHEEKDDGYGEISRSFSKKYILPYDIDVEKTTAWISKDILYVKIPQKTDANQERKIEIK</sequence>
<dbReference type="PANTHER" id="PTHR45640:SF26">
    <property type="entry name" value="RE23625P"/>
    <property type="match status" value="1"/>
</dbReference>
<proteinExistence type="inferred from homology"/>
<dbReference type="Pfam" id="PF00011">
    <property type="entry name" value="HSP20"/>
    <property type="match status" value="1"/>
</dbReference>
<dbReference type="OrthoDB" id="1431247at2759"/>
<dbReference type="GO" id="GO:0009408">
    <property type="term" value="P:response to heat"/>
    <property type="evidence" value="ECO:0007669"/>
    <property type="project" value="TreeGrafter"/>
</dbReference>
<comment type="similarity">
    <text evidence="1 2">Belongs to the small heat shock protein (HSP20) family.</text>
</comment>
<comment type="caution">
    <text evidence="4">The sequence shown here is derived from an EMBL/GenBank/DDBJ whole genome shotgun (WGS) entry which is preliminary data.</text>
</comment>
<evidence type="ECO:0000313" key="4">
    <source>
        <dbReference type="EMBL" id="KAG5672805.1"/>
    </source>
</evidence>
<dbReference type="AlphaFoldDB" id="A0A9J6BT98"/>